<evidence type="ECO:0000256" key="18">
    <source>
        <dbReference type="SAM" id="SignalP"/>
    </source>
</evidence>
<dbReference type="Gene3D" id="3.80.10.10">
    <property type="entry name" value="Ribonuclease Inhibitor"/>
    <property type="match status" value="1"/>
</dbReference>
<dbReference type="SMART" id="SM00192">
    <property type="entry name" value="LDLa"/>
    <property type="match status" value="1"/>
</dbReference>
<feature type="disulfide bond" evidence="14">
    <location>
        <begin position="67"/>
        <end position="82"/>
    </location>
</feature>
<evidence type="ECO:0000256" key="9">
    <source>
        <dbReference type="ARBA" id="ARBA00023136"/>
    </source>
</evidence>
<keyword evidence="11 15" id="KW-0675">Receptor</keyword>
<dbReference type="InterPro" id="IPR000276">
    <property type="entry name" value="GPCR_Rhodpsn"/>
</dbReference>
<keyword evidence="7 17" id="KW-1133">Transmembrane helix</keyword>
<evidence type="ECO:0000256" key="12">
    <source>
        <dbReference type="ARBA" id="ARBA00023180"/>
    </source>
</evidence>
<dbReference type="CDD" id="cd15137">
    <property type="entry name" value="7tmA_Relaxin_R"/>
    <property type="match status" value="1"/>
</dbReference>
<dbReference type="PROSITE" id="PS00237">
    <property type="entry name" value="G_PROTEIN_RECEP_F1_1"/>
    <property type="match status" value="1"/>
</dbReference>
<evidence type="ECO:0000256" key="13">
    <source>
        <dbReference type="ARBA" id="ARBA00023224"/>
    </source>
</evidence>
<feature type="transmembrane region" description="Helical" evidence="17">
    <location>
        <begin position="454"/>
        <end position="475"/>
    </location>
</feature>
<keyword evidence="20" id="KW-1185">Reference proteome</keyword>
<dbReference type="Pfam" id="PF00057">
    <property type="entry name" value="Ldl_recept_a"/>
    <property type="match status" value="1"/>
</dbReference>
<feature type="transmembrane region" description="Helical" evidence="17">
    <location>
        <begin position="596"/>
        <end position="622"/>
    </location>
</feature>
<dbReference type="Pfam" id="PF00001">
    <property type="entry name" value="7tm_1"/>
    <property type="match status" value="1"/>
</dbReference>
<evidence type="ECO:0000256" key="11">
    <source>
        <dbReference type="ARBA" id="ARBA00023170"/>
    </source>
</evidence>
<dbReference type="CDD" id="cd00112">
    <property type="entry name" value="LDLa"/>
    <property type="match status" value="1"/>
</dbReference>
<dbReference type="SUPFAM" id="SSF57424">
    <property type="entry name" value="LDL receptor-like module"/>
    <property type="match status" value="1"/>
</dbReference>
<reference evidence="21" key="1">
    <citation type="submission" date="2025-08" db="UniProtKB">
        <authorList>
            <consortium name="RefSeq"/>
        </authorList>
    </citation>
    <scope>IDENTIFICATION</scope>
    <source>
        <tissue evidence="21">Muscle</tissue>
    </source>
</reference>
<feature type="transmembrane region" description="Helical" evidence="17">
    <location>
        <begin position="543"/>
        <end position="562"/>
    </location>
</feature>
<dbReference type="InterPro" id="IPR008112">
    <property type="entry name" value="Relaxin_rcpt"/>
</dbReference>
<dbReference type="PANTHER" id="PTHR24372">
    <property type="entry name" value="GLYCOPROTEIN HORMONE RECEPTOR"/>
    <property type="match status" value="1"/>
</dbReference>
<evidence type="ECO:0000256" key="8">
    <source>
        <dbReference type="ARBA" id="ARBA00023040"/>
    </source>
</evidence>
<evidence type="ECO:0000313" key="21">
    <source>
        <dbReference type="RefSeq" id="XP_022252762.1"/>
    </source>
</evidence>
<dbReference type="PROSITE" id="PS51450">
    <property type="entry name" value="LRR"/>
    <property type="match status" value="2"/>
</dbReference>
<dbReference type="InterPro" id="IPR003591">
    <property type="entry name" value="Leu-rich_rpt_typical-subtyp"/>
</dbReference>
<dbReference type="SMART" id="SM00369">
    <property type="entry name" value="LRR_TYP"/>
    <property type="match status" value="10"/>
</dbReference>
<keyword evidence="5 15" id="KW-0812">Transmembrane</keyword>
<accession>A0ABM1TA56</accession>
<dbReference type="Pfam" id="PF13855">
    <property type="entry name" value="LRR_8"/>
    <property type="match status" value="2"/>
</dbReference>
<evidence type="ECO:0000256" key="16">
    <source>
        <dbReference type="SAM" id="MobiDB-lite"/>
    </source>
</evidence>
<keyword evidence="6" id="KW-0677">Repeat</keyword>
<evidence type="ECO:0000256" key="3">
    <source>
        <dbReference type="ARBA" id="ARBA00022475"/>
    </source>
</evidence>
<keyword evidence="8 15" id="KW-0297">G-protein coupled receptor</keyword>
<gene>
    <name evidence="21" type="primary">LOC111088097</name>
</gene>
<evidence type="ECO:0000256" key="6">
    <source>
        <dbReference type="ARBA" id="ARBA00022737"/>
    </source>
</evidence>
<dbReference type="Gene3D" id="4.10.400.10">
    <property type="entry name" value="Low-density Lipoprotein Receptor"/>
    <property type="match status" value="1"/>
</dbReference>
<evidence type="ECO:0000256" key="4">
    <source>
        <dbReference type="ARBA" id="ARBA00022614"/>
    </source>
</evidence>
<evidence type="ECO:0000259" key="19">
    <source>
        <dbReference type="PROSITE" id="PS50262"/>
    </source>
</evidence>
<evidence type="ECO:0000256" key="10">
    <source>
        <dbReference type="ARBA" id="ARBA00023157"/>
    </source>
</evidence>
<dbReference type="GeneID" id="111088097"/>
<organism evidence="20 21">
    <name type="scientific">Limulus polyphemus</name>
    <name type="common">Atlantic horseshoe crab</name>
    <dbReference type="NCBI Taxonomy" id="6850"/>
    <lineage>
        <taxon>Eukaryota</taxon>
        <taxon>Metazoa</taxon>
        <taxon>Ecdysozoa</taxon>
        <taxon>Arthropoda</taxon>
        <taxon>Chelicerata</taxon>
        <taxon>Merostomata</taxon>
        <taxon>Xiphosura</taxon>
        <taxon>Limulidae</taxon>
        <taxon>Limulus</taxon>
    </lineage>
</organism>
<name>A0ABM1TA56_LIMPO</name>
<dbReference type="InterPro" id="IPR023415">
    <property type="entry name" value="LDLR_class-A_CS"/>
</dbReference>
<evidence type="ECO:0000256" key="14">
    <source>
        <dbReference type="PROSITE-ProRule" id="PRU00124"/>
    </source>
</evidence>
<dbReference type="InterPro" id="IPR002172">
    <property type="entry name" value="LDrepeatLR_classA_rpt"/>
</dbReference>
<dbReference type="Proteomes" id="UP000694941">
    <property type="component" value="Unplaced"/>
</dbReference>
<keyword evidence="12" id="KW-0325">Glycoprotein</keyword>
<evidence type="ECO:0000313" key="20">
    <source>
        <dbReference type="Proteomes" id="UP000694941"/>
    </source>
</evidence>
<feature type="chain" id="PRO_5046375248" evidence="18">
    <location>
        <begin position="21"/>
        <end position="790"/>
    </location>
</feature>
<proteinExistence type="inferred from homology"/>
<feature type="region of interest" description="Disordered" evidence="16">
    <location>
        <begin position="753"/>
        <end position="780"/>
    </location>
</feature>
<keyword evidence="3" id="KW-1003">Cell membrane</keyword>
<dbReference type="PROSITE" id="PS01209">
    <property type="entry name" value="LDLRA_1"/>
    <property type="match status" value="1"/>
</dbReference>
<keyword evidence="10 14" id="KW-1015">Disulfide bond</keyword>
<evidence type="ECO:0000256" key="2">
    <source>
        <dbReference type="ARBA" id="ARBA00010663"/>
    </source>
</evidence>
<dbReference type="PROSITE" id="PS50262">
    <property type="entry name" value="G_PROTEIN_RECEP_F1_2"/>
    <property type="match status" value="1"/>
</dbReference>
<feature type="compositionally biased region" description="Basic and acidic residues" evidence="16">
    <location>
        <begin position="766"/>
        <end position="780"/>
    </location>
</feature>
<dbReference type="InterPro" id="IPR001611">
    <property type="entry name" value="Leu-rich_rpt"/>
</dbReference>
<evidence type="ECO:0000256" key="17">
    <source>
        <dbReference type="SAM" id="Phobius"/>
    </source>
</evidence>
<feature type="transmembrane region" description="Helical" evidence="17">
    <location>
        <begin position="643"/>
        <end position="668"/>
    </location>
</feature>
<keyword evidence="4" id="KW-0433">Leucine-rich repeat</keyword>
<evidence type="ECO:0000256" key="1">
    <source>
        <dbReference type="ARBA" id="ARBA00004651"/>
    </source>
</evidence>
<dbReference type="PROSITE" id="PS50068">
    <property type="entry name" value="LDLRA_2"/>
    <property type="match status" value="1"/>
</dbReference>
<sequence>MGSCWLISILCSVSLTGVHSHIIDKGSSHEVSTNPGITSDIESRSICDLHFFPCNVSHVCVEQRMNCDGKSDCPDGSDEWNCKDNARSQLWNEMFVKRPDADRESKITECELEKISSCRCSGKHVYCEHQDIHVVPTLSREVTVLDLSGNHFPSLEPSDFFELPKLVSLILVTSDIAVIETDVFRFLPVLRHVHLSGNNILELLPDTFISSSNLITLELSHNPLQNISSGAFRGLSSLEHLDLRHCKLTSFSPGIFDPLFSLEKLWLDGNELSKLEPHVFNKLHYLTILSLSWNKIHTLISTVFQGLSNLRFLNLAENKIKLLKNTSLGKLPALLHLDLAHNNMEVIEEEAFSGLADLESITLNGNSLRHLSSKTFKNLENLTHIYFDEFYMCSLAVKVRVCEPHDDGISSVAHLLDNVILRVSVWMIAFLACFGNIFVLICRALLREQNEAHSFYIVNLSVADFLMGVYLFIIAGHDVTYRGHYIRFDAQWRHSWKCNICGFLSTLSSEASVLILTIITTDRYISILYPVSVVENRRTIKSAAAYMFAVWSVAVLMSALPLSNIPYYGLEFYGNNGVCLPLHIHKPFSQAWEYSTFLFCGLNTLAFVFIAYAYVTMFFTISASKIGLRSTQQQQDKTIAKRFAFIVGTDFVCWIPVVVIKLAALSGIQIDKNLYAWVAVFLLPVNSALNPILYTLTTKIFKQRLSRFLHSFQSSRLFGTNVDNSGITASSLLRSRSPKHIMLAVYSENDHCYNSKSSVTSASRRHSTEERHPPASSKVRRECLQAVDKV</sequence>
<comment type="caution">
    <text evidence="14">Lacks conserved residue(s) required for the propagation of feature annotation.</text>
</comment>
<evidence type="ECO:0000256" key="15">
    <source>
        <dbReference type="RuleBase" id="RU000688"/>
    </source>
</evidence>
<evidence type="ECO:0000256" key="5">
    <source>
        <dbReference type="ARBA" id="ARBA00022692"/>
    </source>
</evidence>
<feature type="transmembrane region" description="Helical" evidence="17">
    <location>
        <begin position="419"/>
        <end position="442"/>
    </location>
</feature>
<dbReference type="RefSeq" id="XP_022252762.1">
    <property type="nucleotide sequence ID" value="XM_022397054.1"/>
</dbReference>
<feature type="domain" description="G-protein coupled receptors family 1 profile" evidence="19">
    <location>
        <begin position="435"/>
        <end position="694"/>
    </location>
</feature>
<dbReference type="PRINTS" id="PR01739">
    <property type="entry name" value="RELAXINR"/>
</dbReference>
<keyword evidence="18" id="KW-0732">Signal</keyword>
<dbReference type="InterPro" id="IPR017452">
    <property type="entry name" value="GPCR_Rhodpsn_7TM"/>
</dbReference>
<keyword evidence="9 17" id="KW-0472">Membrane</keyword>
<dbReference type="Gene3D" id="1.20.1070.10">
    <property type="entry name" value="Rhodopsin 7-helix transmembrane proteins"/>
    <property type="match status" value="1"/>
</dbReference>
<dbReference type="SUPFAM" id="SSF81321">
    <property type="entry name" value="Family A G protein-coupled receptor-like"/>
    <property type="match status" value="1"/>
</dbReference>
<dbReference type="InterPro" id="IPR036055">
    <property type="entry name" value="LDL_receptor-like_sf"/>
</dbReference>
<dbReference type="SUPFAM" id="SSF52058">
    <property type="entry name" value="L domain-like"/>
    <property type="match status" value="1"/>
</dbReference>
<comment type="similarity">
    <text evidence="2 15">Belongs to the G-protein coupled receptor 1 family.</text>
</comment>
<comment type="subcellular location">
    <subcellularLocation>
        <location evidence="1">Cell membrane</location>
        <topology evidence="1">Multi-pass membrane protein</topology>
    </subcellularLocation>
</comment>
<feature type="signal peptide" evidence="18">
    <location>
        <begin position="1"/>
        <end position="20"/>
    </location>
</feature>
<feature type="transmembrane region" description="Helical" evidence="17">
    <location>
        <begin position="513"/>
        <end position="531"/>
    </location>
</feature>
<keyword evidence="13 15" id="KW-0807">Transducer</keyword>
<dbReference type="InterPro" id="IPR032675">
    <property type="entry name" value="LRR_dom_sf"/>
</dbReference>
<evidence type="ECO:0000256" key="7">
    <source>
        <dbReference type="ARBA" id="ARBA00022989"/>
    </source>
</evidence>
<protein>
    <submittedName>
        <fullName evidence="21">Relaxin receptor 2-like</fullName>
    </submittedName>
</protein>
<dbReference type="PANTHER" id="PTHR24372:SF80">
    <property type="entry name" value="FI21465P1-RELATED"/>
    <property type="match status" value="1"/>
</dbReference>
<feature type="transmembrane region" description="Helical" evidence="17">
    <location>
        <begin position="674"/>
        <end position="697"/>
    </location>
</feature>
<dbReference type="PRINTS" id="PR00237">
    <property type="entry name" value="GPCRRHODOPSN"/>
</dbReference>